<dbReference type="AlphaFoldDB" id="A0A4C1VE39"/>
<sequence>MLTTLAEDHELTITMPFTPTHLPTNIRHKLEILDLAIIKGVVLNLSSIEILHCLGSGHLPALLKLDSITGVEQLIETKTIIL</sequence>
<comment type="caution">
    <text evidence="1">The sequence shown here is derived from an EMBL/GenBank/DDBJ whole genome shotgun (WGS) entry which is preliminary data.</text>
</comment>
<gene>
    <name evidence="1" type="ORF">EVAR_19225_1</name>
</gene>
<accession>A0A4C1VE39</accession>
<reference evidence="1 2" key="1">
    <citation type="journal article" date="2019" name="Commun. Biol.">
        <title>The bagworm genome reveals a unique fibroin gene that provides high tensile strength.</title>
        <authorList>
            <person name="Kono N."/>
            <person name="Nakamura H."/>
            <person name="Ohtoshi R."/>
            <person name="Tomita M."/>
            <person name="Numata K."/>
            <person name="Arakawa K."/>
        </authorList>
    </citation>
    <scope>NUCLEOTIDE SEQUENCE [LARGE SCALE GENOMIC DNA]</scope>
</reference>
<organism evidence="1 2">
    <name type="scientific">Eumeta variegata</name>
    <name type="common">Bagworm moth</name>
    <name type="synonym">Eumeta japonica</name>
    <dbReference type="NCBI Taxonomy" id="151549"/>
    <lineage>
        <taxon>Eukaryota</taxon>
        <taxon>Metazoa</taxon>
        <taxon>Ecdysozoa</taxon>
        <taxon>Arthropoda</taxon>
        <taxon>Hexapoda</taxon>
        <taxon>Insecta</taxon>
        <taxon>Pterygota</taxon>
        <taxon>Neoptera</taxon>
        <taxon>Endopterygota</taxon>
        <taxon>Lepidoptera</taxon>
        <taxon>Glossata</taxon>
        <taxon>Ditrysia</taxon>
        <taxon>Tineoidea</taxon>
        <taxon>Psychidae</taxon>
        <taxon>Oiketicinae</taxon>
        <taxon>Eumeta</taxon>
    </lineage>
</organism>
<evidence type="ECO:0000313" key="2">
    <source>
        <dbReference type="Proteomes" id="UP000299102"/>
    </source>
</evidence>
<dbReference type="EMBL" id="BGZK01000328">
    <property type="protein sequence ID" value="GBP37096.1"/>
    <property type="molecule type" value="Genomic_DNA"/>
</dbReference>
<proteinExistence type="predicted"/>
<dbReference type="OrthoDB" id="10065625at2759"/>
<dbReference type="Proteomes" id="UP000299102">
    <property type="component" value="Unassembled WGS sequence"/>
</dbReference>
<name>A0A4C1VE39_EUMVA</name>
<keyword evidence="2" id="KW-1185">Reference proteome</keyword>
<evidence type="ECO:0000313" key="1">
    <source>
        <dbReference type="EMBL" id="GBP37096.1"/>
    </source>
</evidence>
<protein>
    <submittedName>
        <fullName evidence="1">Uncharacterized protein</fullName>
    </submittedName>
</protein>